<feature type="domain" description="TF-B3" evidence="7">
    <location>
        <begin position="3"/>
        <end position="95"/>
    </location>
</feature>
<dbReference type="InterPro" id="IPR039218">
    <property type="entry name" value="REM_fam"/>
</dbReference>
<dbReference type="AlphaFoldDB" id="R0HUY2"/>
<feature type="domain" description="TF-B3" evidence="7">
    <location>
        <begin position="127"/>
        <end position="225"/>
    </location>
</feature>
<feature type="non-terminal residue" evidence="8">
    <location>
        <position position="337"/>
    </location>
</feature>
<keyword evidence="4" id="KW-0238">DNA-binding</keyword>
<keyword evidence="6" id="KW-0539">Nucleus</keyword>
<name>R0HUY2_9BRAS</name>
<dbReference type="PROSITE" id="PS50863">
    <property type="entry name" value="B3"/>
    <property type="match status" value="3"/>
</dbReference>
<keyword evidence="9" id="KW-1185">Reference proteome</keyword>
<dbReference type="PANTHER" id="PTHR31674">
    <property type="entry name" value="B3 DOMAIN-CONTAINING PROTEIN REM-LIKE 3-RELATED"/>
    <property type="match status" value="1"/>
</dbReference>
<dbReference type="Gene3D" id="2.40.330.10">
    <property type="entry name" value="DNA-binding pseudobarrel domain"/>
    <property type="match status" value="3"/>
</dbReference>
<evidence type="ECO:0000256" key="3">
    <source>
        <dbReference type="ARBA" id="ARBA00023015"/>
    </source>
</evidence>
<organism evidence="8 9">
    <name type="scientific">Capsella rubella</name>
    <dbReference type="NCBI Taxonomy" id="81985"/>
    <lineage>
        <taxon>Eukaryota</taxon>
        <taxon>Viridiplantae</taxon>
        <taxon>Streptophyta</taxon>
        <taxon>Embryophyta</taxon>
        <taxon>Tracheophyta</taxon>
        <taxon>Spermatophyta</taxon>
        <taxon>Magnoliopsida</taxon>
        <taxon>eudicotyledons</taxon>
        <taxon>Gunneridae</taxon>
        <taxon>Pentapetalae</taxon>
        <taxon>rosids</taxon>
        <taxon>malvids</taxon>
        <taxon>Brassicales</taxon>
        <taxon>Brassicaceae</taxon>
        <taxon>Camelineae</taxon>
        <taxon>Capsella</taxon>
    </lineage>
</organism>
<evidence type="ECO:0000256" key="4">
    <source>
        <dbReference type="ARBA" id="ARBA00023125"/>
    </source>
</evidence>
<evidence type="ECO:0000313" key="9">
    <source>
        <dbReference type="Proteomes" id="UP000029121"/>
    </source>
</evidence>
<dbReference type="FunFam" id="2.40.330.10:FF:000009">
    <property type="entry name" value="Transcriptional factor B3 family protein"/>
    <property type="match status" value="1"/>
</dbReference>
<dbReference type="InterPro" id="IPR003340">
    <property type="entry name" value="B3_DNA-bd"/>
</dbReference>
<dbReference type="GO" id="GO:0003677">
    <property type="term" value="F:DNA binding"/>
    <property type="evidence" value="ECO:0007669"/>
    <property type="project" value="UniProtKB-KW"/>
</dbReference>
<evidence type="ECO:0000313" key="8">
    <source>
        <dbReference type="EMBL" id="EOA29225.1"/>
    </source>
</evidence>
<keyword evidence="5" id="KW-0804">Transcription</keyword>
<dbReference type="PANTHER" id="PTHR31674:SF62">
    <property type="entry name" value="B3 DOMAIN-CONTAINING PROTEIN REM14-RELATED"/>
    <property type="match status" value="1"/>
</dbReference>
<accession>R0HUY2</accession>
<dbReference type="Pfam" id="PF02362">
    <property type="entry name" value="B3"/>
    <property type="match status" value="3"/>
</dbReference>
<dbReference type="InterPro" id="IPR015300">
    <property type="entry name" value="DNA-bd_pseudobarrel_sf"/>
</dbReference>
<evidence type="ECO:0000256" key="5">
    <source>
        <dbReference type="ARBA" id="ARBA00023163"/>
    </source>
</evidence>
<dbReference type="STRING" id="81985.R0HUY2"/>
<dbReference type="CDD" id="cd10017">
    <property type="entry name" value="B3_DNA"/>
    <property type="match status" value="3"/>
</dbReference>
<evidence type="ECO:0000259" key="7">
    <source>
        <dbReference type="PROSITE" id="PS50863"/>
    </source>
</evidence>
<dbReference type="eggNOG" id="ENOG502SK57">
    <property type="taxonomic scope" value="Eukaryota"/>
</dbReference>
<evidence type="ECO:0000256" key="6">
    <source>
        <dbReference type="ARBA" id="ARBA00023242"/>
    </source>
</evidence>
<sequence length="337" mass="38260">MANQHFFKPLLPGFHSFLTIPVAFFLKNIGGRNEQMAAELRSDVSKITWKVKIDGQRLTSGWKEFALAHDLRIGDILVFKLERDMSFHVTMLGPSCCQYVPSLHNQNNLGKIQSKKKEATSSVDLSCFVAKVTTSNLRFDSLNLPLSFVRANGLDKRCGEIILINEKGRSWTVDLKQKTSCEATYIKRGWRSFCQANGLRAGSFFTFKLIQRGRSLGLLRLSPREIKEEDGLSEANVVKSTLIWKPSLSPSQNRFVTVTLTPYNLRESNLAKKMSLLDKHGVKWSTKMSFEVKRQRMRLKGGWKEFCNANGVKIGESVILELVWEADRSSVLKFCSK</sequence>
<dbReference type="GO" id="GO:0005634">
    <property type="term" value="C:nucleus"/>
    <property type="evidence" value="ECO:0007669"/>
    <property type="project" value="UniProtKB-SubCell"/>
</dbReference>
<comment type="subcellular location">
    <subcellularLocation>
        <location evidence="1">Nucleus</location>
    </subcellularLocation>
</comment>
<dbReference type="Proteomes" id="UP000029121">
    <property type="component" value="Unassembled WGS sequence"/>
</dbReference>
<keyword evidence="3" id="KW-0805">Transcription regulation</keyword>
<dbReference type="SMART" id="SM01019">
    <property type="entry name" value="B3"/>
    <property type="match status" value="3"/>
</dbReference>
<gene>
    <name evidence="8" type="ORF">CARUB_v10025498mg</name>
</gene>
<keyword evidence="2" id="KW-0677">Repeat</keyword>
<reference evidence="9" key="1">
    <citation type="journal article" date="2013" name="Nat. Genet.">
        <title>The Capsella rubella genome and the genomic consequences of rapid mating system evolution.</title>
        <authorList>
            <person name="Slotte T."/>
            <person name="Hazzouri K.M."/>
            <person name="Agren J.A."/>
            <person name="Koenig D."/>
            <person name="Maumus F."/>
            <person name="Guo Y.L."/>
            <person name="Steige K."/>
            <person name="Platts A.E."/>
            <person name="Escobar J.S."/>
            <person name="Newman L.K."/>
            <person name="Wang W."/>
            <person name="Mandakova T."/>
            <person name="Vello E."/>
            <person name="Smith L.M."/>
            <person name="Henz S.R."/>
            <person name="Steffen J."/>
            <person name="Takuno S."/>
            <person name="Brandvain Y."/>
            <person name="Coop G."/>
            <person name="Andolfatto P."/>
            <person name="Hu T.T."/>
            <person name="Blanchette M."/>
            <person name="Clark R.M."/>
            <person name="Quesneville H."/>
            <person name="Nordborg M."/>
            <person name="Gaut B.S."/>
            <person name="Lysak M.A."/>
            <person name="Jenkins J."/>
            <person name="Grimwood J."/>
            <person name="Chapman J."/>
            <person name="Prochnik S."/>
            <person name="Shu S."/>
            <person name="Rokhsar D."/>
            <person name="Schmutz J."/>
            <person name="Weigel D."/>
            <person name="Wright S.I."/>
        </authorList>
    </citation>
    <scope>NUCLEOTIDE SEQUENCE [LARGE SCALE GENOMIC DNA]</scope>
    <source>
        <strain evidence="9">cv. Monte Gargano</strain>
    </source>
</reference>
<protein>
    <recommendedName>
        <fullName evidence="7">TF-B3 domain-containing protein</fullName>
    </recommendedName>
</protein>
<proteinExistence type="predicted"/>
<dbReference type="SUPFAM" id="SSF101936">
    <property type="entry name" value="DNA-binding pseudobarrel domain"/>
    <property type="match status" value="3"/>
</dbReference>
<feature type="domain" description="TF-B3" evidence="7">
    <location>
        <begin position="272"/>
        <end position="337"/>
    </location>
</feature>
<evidence type="ECO:0000256" key="1">
    <source>
        <dbReference type="ARBA" id="ARBA00004123"/>
    </source>
</evidence>
<evidence type="ECO:0000256" key="2">
    <source>
        <dbReference type="ARBA" id="ARBA00022737"/>
    </source>
</evidence>
<dbReference type="EMBL" id="KB870808">
    <property type="protein sequence ID" value="EOA29225.1"/>
    <property type="molecule type" value="Genomic_DNA"/>
</dbReference>